<dbReference type="AlphaFoldDB" id="A0A1M4ZFE6"/>
<evidence type="ECO:0000313" key="3">
    <source>
        <dbReference type="Proteomes" id="UP000184423"/>
    </source>
</evidence>
<proteinExistence type="predicted"/>
<name>A0A1M4ZFE6_9CLOT</name>
<gene>
    <name evidence="2" type="ORF">SAMN02746091_01907</name>
</gene>
<keyword evidence="1" id="KW-0175">Coiled coil</keyword>
<dbReference type="EMBL" id="FQVG01000039">
    <property type="protein sequence ID" value="SHF16685.1"/>
    <property type="molecule type" value="Genomic_DNA"/>
</dbReference>
<protein>
    <submittedName>
        <fullName evidence="2">Sigma-70, region 4</fullName>
    </submittedName>
</protein>
<sequence length="185" mass="22113">MIRDDIFRKTEGMLYRYYNYKKKLGRMKHKIEILEQKRQKLSEDLRNTNIVLKSDLQSITYDKPYIQSNNDNSSQAERELERVITRLEEELKKTIKEKLKLRAKVINIEAEIADIEYAINQMNEEAKKIIEMKYGDGCSLYVIADKLNMGKSTVSRKREEIIEDFAKYFEMKRGTKVGQRWEKNK</sequence>
<accession>A0A1M4ZFE6</accession>
<dbReference type="InterPro" id="IPR036388">
    <property type="entry name" value="WH-like_DNA-bd_sf"/>
</dbReference>
<organism evidence="2 3">
    <name type="scientific">Caloramator proteoclasticus DSM 10124</name>
    <dbReference type="NCBI Taxonomy" id="1121262"/>
    <lineage>
        <taxon>Bacteria</taxon>
        <taxon>Bacillati</taxon>
        <taxon>Bacillota</taxon>
        <taxon>Clostridia</taxon>
        <taxon>Eubacteriales</taxon>
        <taxon>Clostridiaceae</taxon>
        <taxon>Caloramator</taxon>
    </lineage>
</organism>
<dbReference type="Gene3D" id="1.10.10.10">
    <property type="entry name" value="Winged helix-like DNA-binding domain superfamily/Winged helix DNA-binding domain"/>
    <property type="match status" value="1"/>
</dbReference>
<keyword evidence="3" id="KW-1185">Reference proteome</keyword>
<dbReference type="RefSeq" id="WP_073249291.1">
    <property type="nucleotide sequence ID" value="NZ_FQVG01000039.1"/>
</dbReference>
<feature type="coiled-coil region" evidence="1">
    <location>
        <begin position="24"/>
        <end position="125"/>
    </location>
</feature>
<reference evidence="3" key="1">
    <citation type="submission" date="2016-11" db="EMBL/GenBank/DDBJ databases">
        <authorList>
            <person name="Varghese N."/>
            <person name="Submissions S."/>
        </authorList>
    </citation>
    <scope>NUCLEOTIDE SEQUENCE [LARGE SCALE GENOMIC DNA]</scope>
    <source>
        <strain evidence="3">DSM 10124</strain>
    </source>
</reference>
<dbReference type="SUPFAM" id="SSF88659">
    <property type="entry name" value="Sigma3 and sigma4 domains of RNA polymerase sigma factors"/>
    <property type="match status" value="1"/>
</dbReference>
<dbReference type="InterPro" id="IPR013324">
    <property type="entry name" value="RNA_pol_sigma_r3/r4-like"/>
</dbReference>
<evidence type="ECO:0000313" key="2">
    <source>
        <dbReference type="EMBL" id="SHF16685.1"/>
    </source>
</evidence>
<dbReference type="Proteomes" id="UP000184423">
    <property type="component" value="Unassembled WGS sequence"/>
</dbReference>
<evidence type="ECO:0000256" key="1">
    <source>
        <dbReference type="SAM" id="Coils"/>
    </source>
</evidence>